<evidence type="ECO:0000313" key="1">
    <source>
        <dbReference type="EMBL" id="AIT62249.1"/>
    </source>
</evidence>
<dbReference type="RefSeq" id="WP_018022617.1">
    <property type="nucleotide sequence ID" value="NZ_AQUX01000010.1"/>
</dbReference>
<organism evidence="1 2">
    <name type="scientific">Corynebacterium doosanense CAU 212 = DSM 45436</name>
    <dbReference type="NCBI Taxonomy" id="558173"/>
    <lineage>
        <taxon>Bacteria</taxon>
        <taxon>Bacillati</taxon>
        <taxon>Actinomycetota</taxon>
        <taxon>Actinomycetes</taxon>
        <taxon>Mycobacteriales</taxon>
        <taxon>Corynebacteriaceae</taxon>
        <taxon>Corynebacterium</taxon>
    </lineage>
</organism>
<protein>
    <recommendedName>
        <fullName evidence="3">Lipocalin-like domain-containing protein</fullName>
    </recommendedName>
</protein>
<dbReference type="Proteomes" id="UP000029914">
    <property type="component" value="Chromosome"/>
</dbReference>
<sequence length="161" mass="18232">MSDFTGTWRLIGYSPFDETVSPLIPEEAWEEDAEGAASAPEEACERYLDKLPTDIPEFEDMTTRELTIHPDERFTELGVLDEETVTFQQPDPWVGKPFDGQVDTSGDFAVLIADGIDRHALTQELQVTDSLQLIDGHLVRCQSIISDQVDPGRCWLRYERV</sequence>
<dbReference type="HOGENOM" id="CLU_1640907_0_0_11"/>
<evidence type="ECO:0000313" key="2">
    <source>
        <dbReference type="Proteomes" id="UP000029914"/>
    </source>
</evidence>
<accession>A0A097IJF4</accession>
<proteinExistence type="predicted"/>
<keyword evidence="2" id="KW-1185">Reference proteome</keyword>
<dbReference type="EMBL" id="CP006764">
    <property type="protein sequence ID" value="AIT62249.1"/>
    <property type="molecule type" value="Genomic_DNA"/>
</dbReference>
<gene>
    <name evidence="1" type="ORF">CDOO_05070</name>
</gene>
<name>A0A097IJF4_9CORY</name>
<dbReference type="KEGG" id="cdo:CDOO_05070"/>
<reference evidence="1 2" key="1">
    <citation type="submission" date="2013-09" db="EMBL/GenBank/DDBJ databases">
        <title>Complete genome sequence of Corynebacterium doosanense CAU 212(T) (=DSM 45436(T)), isolated from activated sludge.</title>
        <authorList>
            <person name="Schaffert L."/>
            <person name="Albersmeier A."/>
            <person name="Kalinowski J."/>
            <person name="Ruckert C."/>
        </authorList>
    </citation>
    <scope>NUCLEOTIDE SEQUENCE [LARGE SCALE GENOMIC DNA]</scope>
    <source>
        <strain evidence="1 2">CAU 212</strain>
    </source>
</reference>
<evidence type="ECO:0008006" key="3">
    <source>
        <dbReference type="Google" id="ProtNLM"/>
    </source>
</evidence>
<dbReference type="AlphaFoldDB" id="A0A097IJF4"/>